<dbReference type="Pfam" id="PF00560">
    <property type="entry name" value="LRR_1"/>
    <property type="match status" value="1"/>
</dbReference>
<name>A0AAV6ME69_9ROSI</name>
<evidence type="ECO:0000256" key="1">
    <source>
        <dbReference type="ARBA" id="ARBA00004251"/>
    </source>
</evidence>
<reference evidence="13 14" key="1">
    <citation type="journal article" date="2021" name="Hortic Res">
        <title>The domestication of Cucurbita argyrosperma as revealed by the genome of its wild relative.</title>
        <authorList>
            <person name="Barrera-Redondo J."/>
            <person name="Sanchez-de la Vega G."/>
            <person name="Aguirre-Liguori J.A."/>
            <person name="Castellanos-Morales G."/>
            <person name="Gutierrez-Guerrero Y.T."/>
            <person name="Aguirre-Dugua X."/>
            <person name="Aguirre-Planter E."/>
            <person name="Tenaillon M.I."/>
            <person name="Lira-Saade R."/>
            <person name="Eguiarte L.E."/>
        </authorList>
    </citation>
    <scope>NUCLEOTIDE SEQUENCE [LARGE SCALE GENOMIC DNA]</scope>
    <source>
        <strain evidence="13">JBR-2021</strain>
    </source>
</reference>
<evidence type="ECO:0000256" key="8">
    <source>
        <dbReference type="ARBA" id="ARBA00022989"/>
    </source>
</evidence>
<dbReference type="InterPro" id="IPR001611">
    <property type="entry name" value="Leu-rich_rpt"/>
</dbReference>
<dbReference type="InterPro" id="IPR055414">
    <property type="entry name" value="LRR_R13L4/SHOC2-like"/>
</dbReference>
<feature type="non-terminal residue" evidence="13">
    <location>
        <position position="1"/>
    </location>
</feature>
<keyword evidence="7" id="KW-0677">Repeat</keyword>
<evidence type="ECO:0000256" key="5">
    <source>
        <dbReference type="ARBA" id="ARBA00022692"/>
    </source>
</evidence>
<keyword evidence="3" id="KW-1003">Cell membrane</keyword>
<keyword evidence="6" id="KW-0732">Signal</keyword>
<dbReference type="Proteomes" id="UP000685013">
    <property type="component" value="Chromosome 15"/>
</dbReference>
<dbReference type="GO" id="GO:0005886">
    <property type="term" value="C:plasma membrane"/>
    <property type="evidence" value="ECO:0007669"/>
    <property type="project" value="UniProtKB-SubCell"/>
</dbReference>
<evidence type="ECO:0000256" key="2">
    <source>
        <dbReference type="ARBA" id="ARBA00009592"/>
    </source>
</evidence>
<dbReference type="InterPro" id="IPR003591">
    <property type="entry name" value="Leu-rich_rpt_typical-subtyp"/>
</dbReference>
<dbReference type="EMBL" id="JAGKQH010000015">
    <property type="protein sequence ID" value="KAG6579678.1"/>
    <property type="molecule type" value="Genomic_DNA"/>
</dbReference>
<evidence type="ECO:0000313" key="13">
    <source>
        <dbReference type="EMBL" id="KAG6579678.1"/>
    </source>
</evidence>
<keyword evidence="10 13" id="KW-0675">Receptor</keyword>
<comment type="caution">
    <text evidence="13">The sequence shown here is derived from an EMBL/GenBank/DDBJ whole genome shotgun (WGS) entry which is preliminary data.</text>
</comment>
<sequence>MNSLFLSRIQHLDLSWNNFDGPIPKAFHNMTSLKLRDLSNNEFTSIDDGLSSFLFGNNCILKALDLAYNYDLGGDVFESYENESMSCIRYDLQVLKLERTSLGTRIPNWLGKFKNLQSLSLSNNTIDGSIPASLGNLSSLEDLDLSYNALTGAIPTTLGRLLNLRKLSLRWNRLEELGEKCFIQLENLEVLNISHNLLKGVLEESHFANLTRLNSLLIGNNEHLSLDMKSNWIPTFQLKYFYASSCTDCFGSEFPQ</sequence>
<evidence type="ECO:0000259" key="12">
    <source>
        <dbReference type="Pfam" id="PF23598"/>
    </source>
</evidence>
<evidence type="ECO:0000256" key="11">
    <source>
        <dbReference type="ARBA" id="ARBA00023180"/>
    </source>
</evidence>
<evidence type="ECO:0000256" key="6">
    <source>
        <dbReference type="ARBA" id="ARBA00022729"/>
    </source>
</evidence>
<evidence type="ECO:0000256" key="3">
    <source>
        <dbReference type="ARBA" id="ARBA00022475"/>
    </source>
</evidence>
<keyword evidence="11" id="KW-0325">Glycoprotein</keyword>
<comment type="subcellular location">
    <subcellularLocation>
        <location evidence="1">Cell membrane</location>
        <topology evidence="1">Single-pass type I membrane protein</topology>
    </subcellularLocation>
</comment>
<dbReference type="AlphaFoldDB" id="A0AAV6ME69"/>
<protein>
    <submittedName>
        <fullName evidence="13">Receptor-like protein EIX2</fullName>
    </submittedName>
</protein>
<proteinExistence type="inferred from homology"/>
<dbReference type="InterPro" id="IPR046956">
    <property type="entry name" value="RLP23-like"/>
</dbReference>
<comment type="similarity">
    <text evidence="2">Belongs to the RLP family.</text>
</comment>
<keyword evidence="5" id="KW-0812">Transmembrane</keyword>
<evidence type="ECO:0000256" key="10">
    <source>
        <dbReference type="ARBA" id="ARBA00023170"/>
    </source>
</evidence>
<feature type="domain" description="Disease resistance R13L4/SHOC-2-like LRR" evidence="12">
    <location>
        <begin position="92"/>
        <end position="233"/>
    </location>
</feature>
<dbReference type="PANTHER" id="PTHR48063:SF112">
    <property type="entry name" value="RECEPTOR LIKE PROTEIN 30-LIKE"/>
    <property type="match status" value="1"/>
</dbReference>
<dbReference type="FunFam" id="3.80.10.10:FF:000383">
    <property type="entry name" value="Leucine-rich repeat receptor protein kinase EMS1"/>
    <property type="match status" value="1"/>
</dbReference>
<keyword evidence="8" id="KW-1133">Transmembrane helix</keyword>
<dbReference type="PANTHER" id="PTHR48063">
    <property type="entry name" value="LRR RECEPTOR-LIKE KINASE"/>
    <property type="match status" value="1"/>
</dbReference>
<keyword evidence="4" id="KW-0433">Leucine-rich repeat</keyword>
<evidence type="ECO:0000256" key="9">
    <source>
        <dbReference type="ARBA" id="ARBA00023136"/>
    </source>
</evidence>
<evidence type="ECO:0000256" key="7">
    <source>
        <dbReference type="ARBA" id="ARBA00022737"/>
    </source>
</evidence>
<evidence type="ECO:0000313" key="14">
    <source>
        <dbReference type="Proteomes" id="UP000685013"/>
    </source>
</evidence>
<accession>A0AAV6ME69</accession>
<dbReference type="SMART" id="SM00369">
    <property type="entry name" value="LRR_TYP"/>
    <property type="match status" value="6"/>
</dbReference>
<evidence type="ECO:0000256" key="4">
    <source>
        <dbReference type="ARBA" id="ARBA00022614"/>
    </source>
</evidence>
<organism evidence="13 14">
    <name type="scientific">Cucurbita argyrosperma subsp. sororia</name>
    <dbReference type="NCBI Taxonomy" id="37648"/>
    <lineage>
        <taxon>Eukaryota</taxon>
        <taxon>Viridiplantae</taxon>
        <taxon>Streptophyta</taxon>
        <taxon>Embryophyta</taxon>
        <taxon>Tracheophyta</taxon>
        <taxon>Spermatophyta</taxon>
        <taxon>Magnoliopsida</taxon>
        <taxon>eudicotyledons</taxon>
        <taxon>Gunneridae</taxon>
        <taxon>Pentapetalae</taxon>
        <taxon>rosids</taxon>
        <taxon>fabids</taxon>
        <taxon>Cucurbitales</taxon>
        <taxon>Cucurbitaceae</taxon>
        <taxon>Cucurbiteae</taxon>
        <taxon>Cucurbita</taxon>
    </lineage>
</organism>
<dbReference type="Pfam" id="PF23598">
    <property type="entry name" value="LRR_14"/>
    <property type="match status" value="1"/>
</dbReference>
<keyword evidence="14" id="KW-1185">Reference proteome</keyword>
<gene>
    <name evidence="13" type="primary">EIX2</name>
    <name evidence="13" type="ORF">SDJN03_24126</name>
</gene>
<keyword evidence="9" id="KW-0472">Membrane</keyword>